<feature type="transmembrane region" description="Helical" evidence="7">
    <location>
        <begin position="327"/>
        <end position="355"/>
    </location>
</feature>
<feature type="transmembrane region" description="Helical" evidence="7">
    <location>
        <begin position="361"/>
        <end position="382"/>
    </location>
</feature>
<comment type="similarity">
    <text evidence="2 7">Belongs to the nonaspanin (TM9SF) (TC 9.A.2) family.</text>
</comment>
<feature type="transmembrane region" description="Helical" evidence="7">
    <location>
        <begin position="12"/>
        <end position="34"/>
    </location>
</feature>
<evidence type="ECO:0000256" key="3">
    <source>
        <dbReference type="ARBA" id="ARBA00022692"/>
    </source>
</evidence>
<keyword evidence="3 7" id="KW-0812">Transmembrane</keyword>
<dbReference type="PANTHER" id="PTHR10766">
    <property type="entry name" value="TRANSMEMBRANE 9 SUPERFAMILY PROTEIN"/>
    <property type="match status" value="1"/>
</dbReference>
<feature type="transmembrane region" description="Helical" evidence="7">
    <location>
        <begin position="497"/>
        <end position="521"/>
    </location>
</feature>
<name>A0ABQ7JB27_9APIC</name>
<feature type="transmembrane region" description="Helical" evidence="7">
    <location>
        <begin position="394"/>
        <end position="413"/>
    </location>
</feature>
<feature type="transmembrane region" description="Helical" evidence="7">
    <location>
        <begin position="264"/>
        <end position="286"/>
    </location>
</feature>
<feature type="transmembrane region" description="Helical" evidence="7">
    <location>
        <begin position="425"/>
        <end position="450"/>
    </location>
</feature>
<keyword evidence="9" id="KW-1185">Reference proteome</keyword>
<dbReference type="Pfam" id="PF02990">
    <property type="entry name" value="EMP70"/>
    <property type="match status" value="1"/>
</dbReference>
<evidence type="ECO:0000313" key="9">
    <source>
        <dbReference type="Proteomes" id="UP000823046"/>
    </source>
</evidence>
<feature type="transmembrane region" description="Helical" evidence="7">
    <location>
        <begin position="462"/>
        <end position="485"/>
    </location>
</feature>
<sequence length="572" mass="65204">MILKMTAAWQPGLGLFSVAVNLILSFTYASAWIFPGSYPMEHLKGDLVKIKVNSLSSISTQVPYDYYYAPYPRPEKIVSDAENLGEILTGDTSQNSLYEAYMLKPEKCKTVGNRSILMTEDKVELFEYLISRSYFINLSCEDLPASTPVEISGNPNPVHILGTRVGFTAKQNFYINNHISFYIYFHQPSERQNYRIVGFEVHAQSMNHIKEKDGSLSCDTSPLALLDEQQDIYFTYDVSWVPSSKRWASRWDTYIQSYNAPIHWFSIVNALVIVLFLGIMIAMILLRTLLRDIARYNSLDNVEDTHEEWGWKLLHGDVFRKPTHYSLLSVCVGTGVQILGITLVTAILASIGIFSPAFRGSLLQSSLVFFGFMGLPAGYASASCYKIFDKTPFGNLRVPLMTAFLFPEIPVLTNKIPRAIPPQHWLVHPFLGCIIGGILPFGAVFTELIFIMSSLWLRRFYFLFGFLLSVIIILIIACAEISIALTYFRLVAEDYRWWWPSFLFSSFSAIYIFAYCIIYFLKRLPLIGFVPVILYFGYMFLLSYGFFLLTGTCGFIATFYFLRSIYSSVKVD</sequence>
<evidence type="ECO:0000313" key="8">
    <source>
        <dbReference type="EMBL" id="KAF8821164.1"/>
    </source>
</evidence>
<proteinExistence type="inferred from homology"/>
<evidence type="ECO:0000256" key="7">
    <source>
        <dbReference type="RuleBase" id="RU363079"/>
    </source>
</evidence>
<evidence type="ECO:0000256" key="6">
    <source>
        <dbReference type="ARBA" id="ARBA00023136"/>
    </source>
</evidence>
<comment type="caution">
    <text evidence="8">The sequence shown here is derived from an EMBL/GenBank/DDBJ whole genome shotgun (WGS) entry which is preliminary data.</text>
</comment>
<accession>A0ABQ7JB27</accession>
<keyword evidence="5 7" id="KW-1133">Transmembrane helix</keyword>
<dbReference type="EMBL" id="JADAQX010000224">
    <property type="protein sequence ID" value="KAF8821164.1"/>
    <property type="molecule type" value="Genomic_DNA"/>
</dbReference>
<comment type="subcellular location">
    <subcellularLocation>
        <location evidence="1">Membrane</location>
        <topology evidence="1">Multi-pass membrane protein</topology>
    </subcellularLocation>
</comment>
<reference evidence="8 9" key="1">
    <citation type="journal article" date="2020" name="bioRxiv">
        <title>Metabolic contributions of an alphaproteobacterial endosymbiont in the apicomplexan Cardiosporidium cionae.</title>
        <authorList>
            <person name="Hunter E.S."/>
            <person name="Paight C.J."/>
            <person name="Lane C.E."/>
        </authorList>
    </citation>
    <scope>NUCLEOTIDE SEQUENCE [LARGE SCALE GENOMIC DNA]</scope>
    <source>
        <strain evidence="8">ESH_2018</strain>
    </source>
</reference>
<evidence type="ECO:0000256" key="4">
    <source>
        <dbReference type="ARBA" id="ARBA00022729"/>
    </source>
</evidence>
<organism evidence="8 9">
    <name type="scientific">Cardiosporidium cionae</name>
    <dbReference type="NCBI Taxonomy" id="476202"/>
    <lineage>
        <taxon>Eukaryota</taxon>
        <taxon>Sar</taxon>
        <taxon>Alveolata</taxon>
        <taxon>Apicomplexa</taxon>
        <taxon>Aconoidasida</taxon>
        <taxon>Nephromycida</taxon>
        <taxon>Cardiosporidium</taxon>
    </lineage>
</organism>
<dbReference type="InterPro" id="IPR004240">
    <property type="entry name" value="EMP70"/>
</dbReference>
<keyword evidence="4" id="KW-0732">Signal</keyword>
<evidence type="ECO:0000256" key="5">
    <source>
        <dbReference type="ARBA" id="ARBA00022989"/>
    </source>
</evidence>
<keyword evidence="6 7" id="KW-0472">Membrane</keyword>
<feature type="transmembrane region" description="Helical" evidence="7">
    <location>
        <begin position="533"/>
        <end position="562"/>
    </location>
</feature>
<gene>
    <name evidence="8" type="ORF">IE077_002404</name>
</gene>
<evidence type="ECO:0000256" key="1">
    <source>
        <dbReference type="ARBA" id="ARBA00004141"/>
    </source>
</evidence>
<dbReference type="Proteomes" id="UP000823046">
    <property type="component" value="Unassembled WGS sequence"/>
</dbReference>
<evidence type="ECO:0000256" key="2">
    <source>
        <dbReference type="ARBA" id="ARBA00005227"/>
    </source>
</evidence>
<protein>
    <recommendedName>
        <fullName evidence="7">Transmembrane 9 superfamily member</fullName>
    </recommendedName>
</protein>